<sequence>MNKPMIDNELFKVGQIRLHELSVYNWGSFHGLHTAKIDPVGTLITGDNGSGKTTFIDGLMALLLPAGRASFNVAAAQGDRSDRTLLSYMRGNFGSAHDGNRTKVKSKRNQSVITGLRACYLADEGNYITLAVLFWAAPSATSSADINRHYVIANRNLQLKELLEYFRDGERRLLKQRLNNDATIAYSNDNFSDYQALYRKLLHMDNKNTPALLSRALGLKKIDDLTALIRELVLEPSEIKEEARKVVKEFADLETTHAQLLDAKEQQRHLIKLPELNQKYNNCLEISNNLEQEKNGLTAYFGELKCQLYTTKLQQLQKQIDHLQHKLDELNQNEQELESQVENYHAAYLLAGGESIEPLKKQRKHVQLELERVNLQASKYQKETQTLGLNPELVRIQFENNQQLATEKLQNLKQDTQNAQDRFGHVSGELSNLQAQLNQTQEQITGIKARPDSNIALKFQQLRDEMVASLNLTIEQCRFIGELINVKESESDWQGAIERALGGLRTTMIVPYDVFSQVTRWLNTRHTGLHVRVQVVPELFQHQKIKAEFKPEGYLNKLIWRNHPYRDWLKKHLQRFDLTCVDSTEELDKTPFSITQAGLTHLEQGRFEKKDQNKINDQTVWQLGFSNKARLAILEQELTSLTQKIEAQEQIVQQKRKDLDKIEEQKQLWQKLQNYCWEEIDLPRQQAKLSRIEKELAELLQNGNDLNQAQLRWETAKANLQQLHEQELQLKQEQGSRNNELENTKRELQRAQDDADQGIEHTVRQLLNHRIGQYNNDILPSLIKKQSFYLKQIEDSLKEKNQENEKTRDNLIRVMSYFKSHWSIIANDWATSITSIEDYITHLLKLEQEGLPQLQERFKERLNKHATESLARIQQQLDAEKNEIKERIQVINTVLKRTEFRKNTYLKLNTKNEQYPNVIEFSNLLKIALSLFTSDDHERRFETLKEIVTKLDKASNTASANTLESLRLLDPRYQMSFFAEELDNETAAVIDVLESSSGKSGGEKESFAGAIVAASLAYALTPDGHDKPVYCTVFLDEAFSNTAETVSRRVLNVFKALHIHINLITPYKNLNLARETARSLLIAERNQQTHESHLCEVTWEEIDTQLTQIKNPEIIKQAQSLGIELTPIKYT</sequence>
<name>A0A2N9XWT4_9NEIS</name>
<protein>
    <submittedName>
        <fullName evidence="3">Uncharacterized protein</fullName>
    </submittedName>
</protein>
<feature type="region of interest" description="Disordered" evidence="2">
    <location>
        <begin position="731"/>
        <end position="753"/>
    </location>
</feature>
<feature type="coiled-coil region" evidence="1">
    <location>
        <begin position="273"/>
        <end position="450"/>
    </location>
</feature>
<dbReference type="InterPro" id="IPR027417">
    <property type="entry name" value="P-loop_NTPase"/>
</dbReference>
<reference evidence="3 4" key="1">
    <citation type="journal article" date="2017" name="MBio">
        <title>Type VI secretion-mediated competition in the bee gut microbiome.</title>
        <authorList>
            <person name="Steele M.I."/>
            <person name="Kwong W.K."/>
            <person name="Powell J.E."/>
            <person name="Whiteley M."/>
            <person name="Moran N.A."/>
        </authorList>
    </citation>
    <scope>NUCLEOTIDE SEQUENCE [LARGE SCALE GENOMIC DNA]</scope>
    <source>
        <strain evidence="3 4">Occ4-2</strain>
    </source>
</reference>
<keyword evidence="1" id="KW-0175">Coiled coil</keyword>
<organism evidence="3 4">
    <name type="scientific">Snodgrassella alvi</name>
    <dbReference type="NCBI Taxonomy" id="1196083"/>
    <lineage>
        <taxon>Bacteria</taxon>
        <taxon>Pseudomonadati</taxon>
        <taxon>Pseudomonadota</taxon>
        <taxon>Betaproteobacteria</taxon>
        <taxon>Neisseriales</taxon>
        <taxon>Neisseriaceae</taxon>
        <taxon>Snodgrassella</taxon>
    </lineage>
</organism>
<evidence type="ECO:0000313" key="3">
    <source>
        <dbReference type="EMBL" id="PIT54239.1"/>
    </source>
</evidence>
<dbReference type="Gene3D" id="3.40.1140.10">
    <property type="match status" value="1"/>
</dbReference>
<accession>A0A2N9XWT4</accession>
<comment type="caution">
    <text evidence="3">The sequence shown here is derived from an EMBL/GenBank/DDBJ whole genome shotgun (WGS) entry which is preliminary data.</text>
</comment>
<dbReference type="Pfam" id="PF13555">
    <property type="entry name" value="AAA_29"/>
    <property type="match status" value="1"/>
</dbReference>
<evidence type="ECO:0000256" key="2">
    <source>
        <dbReference type="SAM" id="MobiDB-lite"/>
    </source>
</evidence>
<proteinExistence type="predicted"/>
<feature type="compositionally biased region" description="Basic and acidic residues" evidence="2">
    <location>
        <begin position="739"/>
        <end position="753"/>
    </location>
</feature>
<evidence type="ECO:0000256" key="1">
    <source>
        <dbReference type="SAM" id="Coils"/>
    </source>
</evidence>
<dbReference type="AlphaFoldDB" id="A0A2N9XWT4"/>
<dbReference type="EMBL" id="MEIQ01000002">
    <property type="protein sequence ID" value="PIT54239.1"/>
    <property type="molecule type" value="Genomic_DNA"/>
</dbReference>
<dbReference type="SUPFAM" id="SSF52540">
    <property type="entry name" value="P-loop containing nucleoside triphosphate hydrolases"/>
    <property type="match status" value="1"/>
</dbReference>
<gene>
    <name evidence="3" type="ORF">BHC48_00710</name>
</gene>
<dbReference type="Proteomes" id="UP000231484">
    <property type="component" value="Unassembled WGS sequence"/>
</dbReference>
<dbReference type="Pfam" id="PF13558">
    <property type="entry name" value="SbcC_Walker_B"/>
    <property type="match status" value="1"/>
</dbReference>
<dbReference type="Gene3D" id="1.10.287.1490">
    <property type="match status" value="1"/>
</dbReference>
<feature type="coiled-coil region" evidence="1">
    <location>
        <begin position="863"/>
        <end position="890"/>
    </location>
</feature>
<evidence type="ECO:0000313" key="4">
    <source>
        <dbReference type="Proteomes" id="UP000231484"/>
    </source>
</evidence>